<name>A0A4C1WNM1_EUMVA</name>
<sequence>MDNINKRQICEWLYEESEEEENVNEENSEDIYDAPSQHSSHDRASEQRCDDANERLMTINKRVRDAVWRQGLVCVLGFIQIGTVTNSGIGIESRTESRFENGTRIRIESWTGIEIENGIENNSWGGVRTKIATEIEIKSKTRIEIDIDQYKKKRNLFYARADGDEDINFMGKPSTRNGRTSETRDKPSYEAPVPRARGLRPAAGSRAVAPP</sequence>
<gene>
    <name evidence="2" type="ORF">EVAR_39045_1</name>
</gene>
<evidence type="ECO:0000313" key="3">
    <source>
        <dbReference type="Proteomes" id="UP000299102"/>
    </source>
</evidence>
<accession>A0A4C1WNM1</accession>
<feature type="compositionally biased region" description="Basic and acidic residues" evidence="1">
    <location>
        <begin position="39"/>
        <end position="49"/>
    </location>
</feature>
<reference evidence="2 3" key="1">
    <citation type="journal article" date="2019" name="Commun. Biol.">
        <title>The bagworm genome reveals a unique fibroin gene that provides high tensile strength.</title>
        <authorList>
            <person name="Kono N."/>
            <person name="Nakamura H."/>
            <person name="Ohtoshi R."/>
            <person name="Tomita M."/>
            <person name="Numata K."/>
            <person name="Arakawa K."/>
        </authorList>
    </citation>
    <scope>NUCLEOTIDE SEQUENCE [LARGE SCALE GENOMIC DNA]</scope>
</reference>
<evidence type="ECO:0000256" key="1">
    <source>
        <dbReference type="SAM" id="MobiDB-lite"/>
    </source>
</evidence>
<feature type="compositionally biased region" description="Basic and acidic residues" evidence="1">
    <location>
        <begin position="179"/>
        <end position="188"/>
    </location>
</feature>
<feature type="region of interest" description="Disordered" evidence="1">
    <location>
        <begin position="16"/>
        <end position="49"/>
    </location>
</feature>
<feature type="compositionally biased region" description="Acidic residues" evidence="1">
    <location>
        <begin position="16"/>
        <end position="32"/>
    </location>
</feature>
<dbReference type="Proteomes" id="UP000299102">
    <property type="component" value="Unassembled WGS sequence"/>
</dbReference>
<feature type="region of interest" description="Disordered" evidence="1">
    <location>
        <begin position="167"/>
        <end position="211"/>
    </location>
</feature>
<dbReference type="EMBL" id="BGZK01000611">
    <property type="protein sequence ID" value="GBP52881.1"/>
    <property type="molecule type" value="Genomic_DNA"/>
</dbReference>
<comment type="caution">
    <text evidence="2">The sequence shown here is derived from an EMBL/GenBank/DDBJ whole genome shotgun (WGS) entry which is preliminary data.</text>
</comment>
<organism evidence="2 3">
    <name type="scientific">Eumeta variegata</name>
    <name type="common">Bagworm moth</name>
    <name type="synonym">Eumeta japonica</name>
    <dbReference type="NCBI Taxonomy" id="151549"/>
    <lineage>
        <taxon>Eukaryota</taxon>
        <taxon>Metazoa</taxon>
        <taxon>Ecdysozoa</taxon>
        <taxon>Arthropoda</taxon>
        <taxon>Hexapoda</taxon>
        <taxon>Insecta</taxon>
        <taxon>Pterygota</taxon>
        <taxon>Neoptera</taxon>
        <taxon>Endopterygota</taxon>
        <taxon>Lepidoptera</taxon>
        <taxon>Glossata</taxon>
        <taxon>Ditrysia</taxon>
        <taxon>Tineoidea</taxon>
        <taxon>Psychidae</taxon>
        <taxon>Oiketicinae</taxon>
        <taxon>Eumeta</taxon>
    </lineage>
</organism>
<protein>
    <submittedName>
        <fullName evidence="2">Uncharacterized protein</fullName>
    </submittedName>
</protein>
<keyword evidence="3" id="KW-1185">Reference proteome</keyword>
<evidence type="ECO:0000313" key="2">
    <source>
        <dbReference type="EMBL" id="GBP52881.1"/>
    </source>
</evidence>
<proteinExistence type="predicted"/>
<dbReference type="AlphaFoldDB" id="A0A4C1WNM1"/>